<evidence type="ECO:0000256" key="4">
    <source>
        <dbReference type="ARBA" id="ARBA00022737"/>
    </source>
</evidence>
<dbReference type="InterPro" id="IPR001611">
    <property type="entry name" value="Leu-rich_rpt"/>
</dbReference>
<proteinExistence type="predicted"/>
<dbReference type="Gene3D" id="3.80.10.10">
    <property type="entry name" value="Ribonuclease Inhibitor"/>
    <property type="match status" value="2"/>
</dbReference>
<dbReference type="GO" id="GO:0005634">
    <property type="term" value="C:nucleus"/>
    <property type="evidence" value="ECO:0007669"/>
    <property type="project" value="TreeGrafter"/>
</dbReference>
<evidence type="ECO:0000313" key="7">
    <source>
        <dbReference type="Proteomes" id="UP000663891"/>
    </source>
</evidence>
<dbReference type="OrthoDB" id="1687175at2759"/>
<dbReference type="PANTHER" id="PTHR22710:SF2">
    <property type="entry name" value="X-RAY RADIATION RESISTANCE-ASSOCIATED PROTEIN 1"/>
    <property type="match status" value="1"/>
</dbReference>
<name>A0A814KZ79_9BILA</name>
<dbReference type="SMART" id="SM00369">
    <property type="entry name" value="LRR_TYP"/>
    <property type="match status" value="3"/>
</dbReference>
<protein>
    <recommendedName>
        <fullName evidence="8">X-ray radiation resistance-associated protein 1</fullName>
    </recommendedName>
</protein>
<dbReference type="Proteomes" id="UP000663891">
    <property type="component" value="Unassembled WGS sequence"/>
</dbReference>
<feature type="region of interest" description="Disordered" evidence="5">
    <location>
        <begin position="316"/>
        <end position="340"/>
    </location>
</feature>
<evidence type="ECO:0000313" key="6">
    <source>
        <dbReference type="EMBL" id="CAF1056446.1"/>
    </source>
</evidence>
<dbReference type="EMBL" id="CAJNON010000164">
    <property type="protein sequence ID" value="CAF1056446.1"/>
    <property type="molecule type" value="Genomic_DNA"/>
</dbReference>
<accession>A0A814KZ79</accession>
<dbReference type="InterPro" id="IPR025875">
    <property type="entry name" value="Leu-rich_rpt_4"/>
</dbReference>
<dbReference type="InterPro" id="IPR003591">
    <property type="entry name" value="Leu-rich_rpt_typical-subtyp"/>
</dbReference>
<dbReference type="SUPFAM" id="SSF52058">
    <property type="entry name" value="L domain-like"/>
    <property type="match status" value="1"/>
</dbReference>
<dbReference type="Pfam" id="PF12799">
    <property type="entry name" value="LRR_4"/>
    <property type="match status" value="1"/>
</dbReference>
<evidence type="ECO:0000256" key="3">
    <source>
        <dbReference type="ARBA" id="ARBA00022614"/>
    </source>
</evidence>
<comment type="subcellular location">
    <subcellularLocation>
        <location evidence="1">Cytoplasm</location>
    </subcellularLocation>
</comment>
<feature type="compositionally biased region" description="Polar residues" evidence="5">
    <location>
        <begin position="326"/>
        <end position="340"/>
    </location>
</feature>
<evidence type="ECO:0000256" key="2">
    <source>
        <dbReference type="ARBA" id="ARBA00022490"/>
    </source>
</evidence>
<reference evidence="6" key="1">
    <citation type="submission" date="2021-02" db="EMBL/GenBank/DDBJ databases">
        <authorList>
            <person name="Nowell W R."/>
        </authorList>
    </citation>
    <scope>NUCLEOTIDE SEQUENCE</scope>
</reference>
<feature type="region of interest" description="Disordered" evidence="5">
    <location>
        <begin position="353"/>
        <end position="372"/>
    </location>
</feature>
<keyword evidence="3" id="KW-0433">Leucine-rich repeat</keyword>
<dbReference type="AlphaFoldDB" id="A0A814KZ79"/>
<dbReference type="GO" id="GO:0005737">
    <property type="term" value="C:cytoplasm"/>
    <property type="evidence" value="ECO:0007669"/>
    <property type="project" value="UniProtKB-SubCell"/>
</dbReference>
<feature type="compositionally biased region" description="Polar residues" evidence="5">
    <location>
        <begin position="359"/>
        <end position="372"/>
    </location>
</feature>
<dbReference type="PANTHER" id="PTHR22710">
    <property type="entry name" value="X-RAY RADIATION RESISTANCE ASSOCIATED PROTEIN 1 XRRA1"/>
    <property type="match status" value="1"/>
</dbReference>
<evidence type="ECO:0000256" key="1">
    <source>
        <dbReference type="ARBA" id="ARBA00004496"/>
    </source>
</evidence>
<keyword evidence="4" id="KW-0677">Repeat</keyword>
<organism evidence="6 7">
    <name type="scientific">Adineta steineri</name>
    <dbReference type="NCBI Taxonomy" id="433720"/>
    <lineage>
        <taxon>Eukaryota</taxon>
        <taxon>Metazoa</taxon>
        <taxon>Spiralia</taxon>
        <taxon>Gnathifera</taxon>
        <taxon>Rotifera</taxon>
        <taxon>Eurotatoria</taxon>
        <taxon>Bdelloidea</taxon>
        <taxon>Adinetida</taxon>
        <taxon>Adinetidae</taxon>
        <taxon>Adineta</taxon>
    </lineage>
</organism>
<dbReference type="PROSITE" id="PS51450">
    <property type="entry name" value="LRR"/>
    <property type="match status" value="2"/>
</dbReference>
<keyword evidence="2" id="KW-0963">Cytoplasm</keyword>
<dbReference type="Pfam" id="PF00560">
    <property type="entry name" value="LRR_1"/>
    <property type="match status" value="1"/>
</dbReference>
<dbReference type="InterPro" id="IPR032675">
    <property type="entry name" value="LRR_dom_sf"/>
</dbReference>
<comment type="caution">
    <text evidence="6">The sequence shown here is derived from an EMBL/GenBank/DDBJ whole genome shotgun (WGS) entry which is preliminary data.</text>
</comment>
<sequence>MSTLPWIKYDNGPLSGNENHAELPTNCFPVRNILRSSSSNQKHSKDYVIRGRGQNGQKLDNVTLEQSHTEQRRFAAILTTLSAPTPFETEITQTEIKKKQRWTGKEQTVEHLLDGFFIMHHCAIEDPSNVVILRVNGLELQDVTEEDFLLFDNVLQIDASENQLPFHGFKTFPQLMQLDLSFNQIKNIKINVNDYETLEELNLSFNNLTMHDIETLGMLPSLRTLHATGNDLVGLPRRFAKSYIYTDIHGKEYVKERYPRLEELYLNQNKFIEDELFIYLSSLKKLKRLHLQNNHIRTIPFLKVLQGRQIVQEYSKSAMKRKRTENSNSSGNSNQDITASSNDDIVKSTIFEEDEENVSSDQKQTTITSTDQEISLPPFPELQYLDLSSNLIEDEDDVMAIASWPSLTEIVLVDNPLIQRHVGLPPLIENFLIDRLGMKIHRTNPSLKSEKQFYAKPIKKHRKVNTRVAKVPKIPIDQLLSGAVKQYIDYIKTDTDETTNERALTGISEQNFSSDEDKFKTNDSTLNDIENKYNNDTSTDNLNSNEQTENIFMTEFENEDIYPNETTIEQSNRSESKEQTQTSLVSNEKFKGFEIFLDIDNEKDIPVPNNVIHCVRDLKQILRNPLVIRHDKVQVDRVQRTFVPQRMERTLPPIKLPNKPKIEEINKLLDIIRDRKTIIDQPLGQILNNNKDKVSQRRAKSLVTEIQRHYEQVRSISLRSVRTPGTTLDRAINRLQRFDTNISLQKPNTDT</sequence>
<evidence type="ECO:0000256" key="5">
    <source>
        <dbReference type="SAM" id="MobiDB-lite"/>
    </source>
</evidence>
<gene>
    <name evidence="6" type="ORF">VCS650_LOCUS17697</name>
</gene>
<evidence type="ECO:0008006" key="8">
    <source>
        <dbReference type="Google" id="ProtNLM"/>
    </source>
</evidence>